<dbReference type="AlphaFoldDB" id="A0A4S4G0U8"/>
<dbReference type="Proteomes" id="UP000308978">
    <property type="component" value="Unassembled WGS sequence"/>
</dbReference>
<gene>
    <name evidence="1" type="ORF">E5986_07395</name>
</gene>
<accession>A0A4S4G0U8</accession>
<dbReference type="Gene3D" id="3.40.109.40">
    <property type="match status" value="1"/>
</dbReference>
<dbReference type="InterPro" id="IPR037010">
    <property type="entry name" value="VitB12-dep_Met_synth_activ_sf"/>
</dbReference>
<sequence>MASLGDTGREGAAARRAPAPVVGEGRPCALAASVKRREAWAFLGHRGQSVDDRLAARLEEAAALCERELAPRGIFRVFPVRPGAGGVVVAGTNLVLPGESIARHLRGCAYAALMAVTLGPSSEMVLRREAAVSATGGMLADACASSFVEQAAGVLNEFVDEAAARRGCEPTWRFSPGYGDLPLSVQGPFLEALDGGRALGIALTAANMLVPSKSITAIVGFRDPARRGE</sequence>
<protein>
    <submittedName>
        <fullName evidence="1">Vitamin B12 dependent methionine synthase</fullName>
    </submittedName>
</protein>
<evidence type="ECO:0000313" key="2">
    <source>
        <dbReference type="Proteomes" id="UP000308978"/>
    </source>
</evidence>
<dbReference type="EMBL" id="SSTJ01000008">
    <property type="protein sequence ID" value="THG37059.1"/>
    <property type="molecule type" value="Genomic_DNA"/>
</dbReference>
<dbReference type="GO" id="GO:0008705">
    <property type="term" value="F:methionine synthase activity"/>
    <property type="evidence" value="ECO:0007669"/>
    <property type="project" value="InterPro"/>
</dbReference>
<evidence type="ECO:0000313" key="1">
    <source>
        <dbReference type="EMBL" id="THG37059.1"/>
    </source>
</evidence>
<dbReference type="SUPFAM" id="SSF56507">
    <property type="entry name" value="Methionine synthase activation domain-like"/>
    <property type="match status" value="1"/>
</dbReference>
<organism evidence="1 2">
    <name type="scientific">Adlercreutzia caecimuris</name>
    <dbReference type="NCBI Taxonomy" id="671266"/>
    <lineage>
        <taxon>Bacteria</taxon>
        <taxon>Bacillati</taxon>
        <taxon>Actinomycetota</taxon>
        <taxon>Coriobacteriia</taxon>
        <taxon>Eggerthellales</taxon>
        <taxon>Eggerthellaceae</taxon>
        <taxon>Adlercreutzia</taxon>
    </lineage>
</organism>
<comment type="caution">
    <text evidence="1">The sequence shown here is derived from an EMBL/GenBank/DDBJ whole genome shotgun (WGS) entry which is preliminary data.</text>
</comment>
<proteinExistence type="predicted"/>
<name>A0A4S4G0U8_9ACTN</name>
<dbReference type="RefSeq" id="WP_136434676.1">
    <property type="nucleotide sequence ID" value="NZ_SSTJ01000008.1"/>
</dbReference>
<reference evidence="1 2" key="1">
    <citation type="submission" date="2019-04" db="EMBL/GenBank/DDBJ databases">
        <title>Microbes associate with the intestines of laboratory mice.</title>
        <authorList>
            <person name="Navarre W."/>
            <person name="Wong E."/>
            <person name="Huang K.C."/>
            <person name="Tropini C."/>
            <person name="Ng K."/>
            <person name="Yu B."/>
        </authorList>
    </citation>
    <scope>NUCLEOTIDE SEQUENCE [LARGE SCALE GENOMIC DNA]</scope>
    <source>
        <strain evidence="1 2">NM80_B27</strain>
    </source>
</reference>